<protein>
    <submittedName>
        <fullName evidence="1">Uncharacterized protein</fullName>
    </submittedName>
</protein>
<proteinExistence type="predicted"/>
<gene>
    <name evidence="1" type="ORF">LEP1GSC151_0303</name>
</gene>
<evidence type="ECO:0000313" key="2">
    <source>
        <dbReference type="Proteomes" id="UP000011776"/>
    </source>
</evidence>
<accession>M3I0J3</accession>
<feature type="non-terminal residue" evidence="1">
    <location>
        <position position="1"/>
    </location>
</feature>
<organism evidence="1 2">
    <name type="scientific">Leptospira interrogans serovar Grippotyphosa str. LT2186</name>
    <dbReference type="NCBI Taxonomy" id="1001599"/>
    <lineage>
        <taxon>Bacteria</taxon>
        <taxon>Pseudomonadati</taxon>
        <taxon>Spirochaetota</taxon>
        <taxon>Spirochaetia</taxon>
        <taxon>Leptospirales</taxon>
        <taxon>Leptospiraceae</taxon>
        <taxon>Leptospira</taxon>
    </lineage>
</organism>
<dbReference type="Proteomes" id="UP000011776">
    <property type="component" value="Unassembled WGS sequence"/>
</dbReference>
<name>M3I0J3_LEPIR</name>
<comment type="caution">
    <text evidence="1">The sequence shown here is derived from an EMBL/GenBank/DDBJ whole genome shotgun (WGS) entry which is preliminary data.</text>
</comment>
<sequence length="36" mass="4219">GSDYKDWIIEEDASLVNYLSGISEINLLNRLHKHKF</sequence>
<reference evidence="1 2" key="1">
    <citation type="submission" date="2013-02" db="EMBL/GenBank/DDBJ databases">
        <authorList>
            <person name="Harkins D.M."/>
            <person name="Durkin A.S."/>
            <person name="Brinkac L.M."/>
            <person name="Haft D.H."/>
            <person name="Selengut J.D."/>
            <person name="Sanka R."/>
            <person name="DePew J."/>
            <person name="Purushe J."/>
            <person name="Tulsiani S.M."/>
            <person name="Graham G.C."/>
            <person name="Burns M.-A."/>
            <person name="Dohnt M.F."/>
            <person name="Smythe L.D."/>
            <person name="McKay D.B."/>
            <person name="Craig S.B."/>
            <person name="Vinetz J.M."/>
            <person name="Sutton G.G."/>
            <person name="Nierman W.C."/>
            <person name="Fouts D.E."/>
        </authorList>
    </citation>
    <scope>NUCLEOTIDE SEQUENCE [LARGE SCALE GENOMIC DNA]</scope>
    <source>
        <strain evidence="1 2">LT2186</strain>
    </source>
</reference>
<evidence type="ECO:0000313" key="1">
    <source>
        <dbReference type="EMBL" id="EMG09006.1"/>
    </source>
</evidence>
<dbReference type="AlphaFoldDB" id="M3I0J3"/>
<dbReference type="EMBL" id="AFME02000346">
    <property type="protein sequence ID" value="EMG09006.1"/>
    <property type="molecule type" value="Genomic_DNA"/>
</dbReference>